<dbReference type="Proteomes" id="UP000472266">
    <property type="component" value="Chromosome 6"/>
</dbReference>
<evidence type="ECO:0000313" key="3">
    <source>
        <dbReference type="Proteomes" id="UP000472266"/>
    </source>
</evidence>
<sequence>GGQVILVPPLPPVAPVSRTGPTPGAATAAKLRGQRATEGVQEQPWSGESLWGGPGQRQRWGCRIQADTGHRRVQQELCVQDTGRHWAGPEQDHDHLHHSQDDAAEADAQGPPLMLSLQVQNGPEEDHDHLHHR</sequence>
<reference evidence="2 3" key="1">
    <citation type="submission" date="2019-11" db="EMBL/GenBank/DDBJ databases">
        <title>Strigops habroptila (kakapo) genome, bStrHab1, primary haplotype, v2.</title>
        <authorList>
            <person name="Jarvis E.D."/>
            <person name="Howard J."/>
            <person name="Rhie A."/>
            <person name="Phillippy A."/>
            <person name="Korlach J."/>
            <person name="Digby A."/>
            <person name="Iorns D."/>
            <person name="Eason D."/>
            <person name="Robertson B."/>
            <person name="Raemaekers T."/>
            <person name="Howe K."/>
            <person name="Lewin H."/>
            <person name="Damas J."/>
            <person name="Hastie A."/>
            <person name="Tracey A."/>
            <person name="Chow W."/>
            <person name="Fedrigo O."/>
        </authorList>
    </citation>
    <scope>NUCLEOTIDE SEQUENCE [LARGE SCALE GENOMIC DNA]</scope>
</reference>
<dbReference type="Pfam" id="PF15314">
    <property type="entry name" value="PRAP"/>
    <property type="match status" value="1"/>
</dbReference>
<evidence type="ECO:0000313" key="2">
    <source>
        <dbReference type="Ensembl" id="ENSSHBP00005024331.1"/>
    </source>
</evidence>
<dbReference type="Ensembl" id="ENSSHBT00005028949.1">
    <property type="protein sequence ID" value="ENSSHBP00005024331.1"/>
    <property type="gene ID" value="ENSSHBG00005020262.1"/>
</dbReference>
<evidence type="ECO:0000256" key="1">
    <source>
        <dbReference type="SAM" id="MobiDB-lite"/>
    </source>
</evidence>
<feature type="compositionally biased region" description="Basic and acidic residues" evidence="1">
    <location>
        <begin position="90"/>
        <end position="101"/>
    </location>
</feature>
<feature type="compositionally biased region" description="Low complexity" evidence="1">
    <location>
        <begin position="15"/>
        <end position="29"/>
    </location>
</feature>
<feature type="region of interest" description="Disordered" evidence="1">
    <location>
        <begin position="1"/>
        <end position="57"/>
    </location>
</feature>
<organism evidence="2 3">
    <name type="scientific">Strigops habroptila</name>
    <name type="common">Kakapo</name>
    <dbReference type="NCBI Taxonomy" id="2489341"/>
    <lineage>
        <taxon>Eukaryota</taxon>
        <taxon>Metazoa</taxon>
        <taxon>Chordata</taxon>
        <taxon>Craniata</taxon>
        <taxon>Vertebrata</taxon>
        <taxon>Euteleostomi</taxon>
        <taxon>Archelosauria</taxon>
        <taxon>Archosauria</taxon>
        <taxon>Dinosauria</taxon>
        <taxon>Saurischia</taxon>
        <taxon>Theropoda</taxon>
        <taxon>Coelurosauria</taxon>
        <taxon>Aves</taxon>
        <taxon>Neognathae</taxon>
        <taxon>Neoaves</taxon>
        <taxon>Telluraves</taxon>
        <taxon>Australaves</taxon>
        <taxon>Psittaciformes</taxon>
        <taxon>Psittacidae</taxon>
        <taxon>Strigops</taxon>
    </lineage>
</organism>
<proteinExistence type="predicted"/>
<feature type="region of interest" description="Disordered" evidence="1">
    <location>
        <begin position="82"/>
        <end position="133"/>
    </location>
</feature>
<dbReference type="AlphaFoldDB" id="A0A672V977"/>
<reference evidence="2" key="3">
    <citation type="submission" date="2025-09" db="UniProtKB">
        <authorList>
            <consortium name="Ensembl"/>
        </authorList>
    </citation>
    <scope>IDENTIFICATION</scope>
</reference>
<dbReference type="InterPro" id="IPR027922">
    <property type="entry name" value="PRAP"/>
</dbReference>
<reference evidence="2" key="2">
    <citation type="submission" date="2025-08" db="UniProtKB">
        <authorList>
            <consortium name="Ensembl"/>
        </authorList>
    </citation>
    <scope>IDENTIFICATION</scope>
</reference>
<dbReference type="InParanoid" id="A0A672V977"/>
<feature type="compositionally biased region" description="Basic and acidic residues" evidence="1">
    <location>
        <begin position="124"/>
        <end position="133"/>
    </location>
</feature>
<accession>A0A672V977</accession>
<protein>
    <submittedName>
        <fullName evidence="2">Uncharacterized protein</fullName>
    </submittedName>
</protein>
<keyword evidence="3" id="KW-1185">Reference proteome</keyword>
<name>A0A672V977_STRHB</name>